<name>A0AAN7YVJ9_9PEZI</name>
<feature type="domain" description="TFIIS N-terminal" evidence="8">
    <location>
        <begin position="342"/>
        <end position="419"/>
    </location>
</feature>
<dbReference type="PANTHER" id="PTHR46010:SF1">
    <property type="entry name" value="PROTEIN IWS1 HOMOLOG"/>
    <property type="match status" value="1"/>
</dbReference>
<feature type="compositionally biased region" description="Basic and acidic residues" evidence="7">
    <location>
        <begin position="248"/>
        <end position="264"/>
    </location>
</feature>
<dbReference type="Gene3D" id="1.20.930.10">
    <property type="entry name" value="Conserved domain common to transcription factors TFIIS, elongin A, CRSP70"/>
    <property type="match status" value="1"/>
</dbReference>
<dbReference type="InterPro" id="IPR051037">
    <property type="entry name" value="RNAPII_TF_IWS1"/>
</dbReference>
<dbReference type="EMBL" id="JAWHQM010000004">
    <property type="protein sequence ID" value="KAK5626660.1"/>
    <property type="molecule type" value="Genomic_DNA"/>
</dbReference>
<keyword evidence="2" id="KW-0804">Transcription</keyword>
<accession>A0AAN7YVJ9</accession>
<dbReference type="FunFam" id="1.20.930.10:FF:000003">
    <property type="entry name" value="Putative Transcription factor IWS1"/>
    <property type="match status" value="1"/>
</dbReference>
<proteinExistence type="inferred from homology"/>
<dbReference type="InterPro" id="IPR017923">
    <property type="entry name" value="TFIIS_N"/>
</dbReference>
<evidence type="ECO:0000256" key="4">
    <source>
        <dbReference type="ARBA" id="ARBA00037349"/>
    </source>
</evidence>
<evidence type="ECO:0000313" key="9">
    <source>
        <dbReference type="EMBL" id="KAK5626660.1"/>
    </source>
</evidence>
<comment type="subcellular location">
    <subcellularLocation>
        <location evidence="6">Nucleus</location>
    </subcellularLocation>
</comment>
<dbReference type="GO" id="GO:0005634">
    <property type="term" value="C:nucleus"/>
    <property type="evidence" value="ECO:0007669"/>
    <property type="project" value="UniProtKB-SubCell"/>
</dbReference>
<feature type="region of interest" description="Disordered" evidence="7">
    <location>
        <begin position="438"/>
        <end position="506"/>
    </location>
</feature>
<feature type="compositionally biased region" description="Acidic residues" evidence="7">
    <location>
        <begin position="151"/>
        <end position="164"/>
    </location>
</feature>
<feature type="compositionally biased region" description="Basic and acidic residues" evidence="7">
    <location>
        <begin position="165"/>
        <end position="183"/>
    </location>
</feature>
<evidence type="ECO:0000256" key="3">
    <source>
        <dbReference type="ARBA" id="ARBA00023242"/>
    </source>
</evidence>
<dbReference type="Proteomes" id="UP001305414">
    <property type="component" value="Unassembled WGS sequence"/>
</dbReference>
<evidence type="ECO:0000259" key="8">
    <source>
        <dbReference type="PROSITE" id="PS51319"/>
    </source>
</evidence>
<keyword evidence="10" id="KW-1185">Reference proteome</keyword>
<comment type="caution">
    <text evidence="9">The sequence shown here is derived from an EMBL/GenBank/DDBJ whole genome shotgun (WGS) entry which is preliminary data.</text>
</comment>
<evidence type="ECO:0000256" key="1">
    <source>
        <dbReference type="ARBA" id="ARBA00023015"/>
    </source>
</evidence>
<organism evidence="9 10">
    <name type="scientific">Xylaria bambusicola</name>
    <dbReference type="NCBI Taxonomy" id="326684"/>
    <lineage>
        <taxon>Eukaryota</taxon>
        <taxon>Fungi</taxon>
        <taxon>Dikarya</taxon>
        <taxon>Ascomycota</taxon>
        <taxon>Pezizomycotina</taxon>
        <taxon>Sordariomycetes</taxon>
        <taxon>Xylariomycetidae</taxon>
        <taxon>Xylariales</taxon>
        <taxon>Xylariaceae</taxon>
        <taxon>Xylaria</taxon>
    </lineage>
</organism>
<reference evidence="9 10" key="1">
    <citation type="submission" date="2023-10" db="EMBL/GenBank/DDBJ databases">
        <title>Draft genome sequence of Xylaria bambusicola isolate GMP-LS, the root and basal stem rot pathogen of sugarcane in Indonesia.</title>
        <authorList>
            <person name="Selvaraj P."/>
            <person name="Muralishankar V."/>
            <person name="Muruganantham S."/>
            <person name="Sp S."/>
            <person name="Haryani S."/>
            <person name="Lau K.J.X."/>
            <person name="Naqvi N.I."/>
        </authorList>
    </citation>
    <scope>NUCLEOTIDE SEQUENCE [LARGE SCALE GENOMIC DNA]</scope>
    <source>
        <strain evidence="9">GMP-LS</strain>
    </source>
</reference>
<evidence type="ECO:0000256" key="6">
    <source>
        <dbReference type="PROSITE-ProRule" id="PRU00649"/>
    </source>
</evidence>
<protein>
    <recommendedName>
        <fullName evidence="8">TFIIS N-terminal domain-containing protein</fullName>
    </recommendedName>
</protein>
<evidence type="ECO:0000256" key="5">
    <source>
        <dbReference type="ARBA" id="ARBA00037992"/>
    </source>
</evidence>
<evidence type="ECO:0000256" key="7">
    <source>
        <dbReference type="SAM" id="MobiDB-lite"/>
    </source>
</evidence>
<dbReference type="InterPro" id="IPR035441">
    <property type="entry name" value="TFIIS/LEDGF_dom_sf"/>
</dbReference>
<feature type="compositionally biased region" description="Basic and acidic residues" evidence="7">
    <location>
        <begin position="115"/>
        <end position="135"/>
    </location>
</feature>
<comment type="function">
    <text evidence="4">Transcription factor involved in RNA polymerase II transcription regulation. May function in both SPT15/TBP post-recruitment and recruitment steps of transcription.</text>
</comment>
<gene>
    <name evidence="9" type="ORF">RRF57_002375</name>
</gene>
<feature type="region of interest" description="Disordered" evidence="7">
    <location>
        <begin position="103"/>
        <end position="280"/>
    </location>
</feature>
<feature type="compositionally biased region" description="Basic and acidic residues" evidence="7">
    <location>
        <begin position="197"/>
        <end position="212"/>
    </location>
</feature>
<evidence type="ECO:0000256" key="2">
    <source>
        <dbReference type="ARBA" id="ARBA00023163"/>
    </source>
</evidence>
<evidence type="ECO:0000313" key="10">
    <source>
        <dbReference type="Proteomes" id="UP001305414"/>
    </source>
</evidence>
<keyword evidence="3 6" id="KW-0539">Nucleus</keyword>
<feature type="compositionally biased region" description="Basic residues" evidence="7">
    <location>
        <begin position="186"/>
        <end position="196"/>
    </location>
</feature>
<sequence length="525" mass="59736">MCPDVGCFYNQKLEPFSNRHLHVINPFSNPPRQLPATRLNKKKETYLKAGTSFAFSSWTCWHKFAFLQDALKPRVLVTVVLYRARLTYALLGSFPLITFSSTTMSDAESPAGSPAREETLHEEAPNDDASPKDLGDYDVAAAGDSDRDSDALSEIDDDQFEEYDPDKVRIEEKPVEIDEDVARTLKAGRRKGTATKKPKEGRREKKRARDRDDEADGEVLTTKRVRKTGASESRKESPEPENEENLTPEERRRRAIERAAAKEKPKVKRRKRKDEDDLEDEMDEKIADLKVRMEKACEADNAARETGQPALHKLKLLPEVTSLLTSRAMQNIVVDPDTNFLQHIRFFLEPLNDGSLPAYNIQRDIFQALLNLPIEKESLRMSGIGKIILFYTKSKRPEIGIKRMAERLLGEWSRPILNRTHDYKKRFVETRDYDYEAAKRRQAQDSQRALPQRPAASSQREAERERALAPANQSNRARLPGLPQAYTIAPRSTFNPSQGVGPEFKPIGASGFDAFKKIVGNKKKK</sequence>
<comment type="similarity">
    <text evidence="5">Belongs to the IWS1 family.</text>
</comment>
<dbReference type="Pfam" id="PF08711">
    <property type="entry name" value="Med26"/>
    <property type="match status" value="1"/>
</dbReference>
<dbReference type="AlphaFoldDB" id="A0AAN7YVJ9"/>
<dbReference type="PROSITE" id="PS51319">
    <property type="entry name" value="TFIIS_N"/>
    <property type="match status" value="1"/>
</dbReference>
<dbReference type="PANTHER" id="PTHR46010">
    <property type="entry name" value="PROTEIN IWS1 HOMOLOG"/>
    <property type="match status" value="1"/>
</dbReference>
<dbReference type="GO" id="GO:0016973">
    <property type="term" value="P:poly(A)+ mRNA export from nucleus"/>
    <property type="evidence" value="ECO:0007669"/>
    <property type="project" value="TreeGrafter"/>
</dbReference>
<keyword evidence="1" id="KW-0805">Transcription regulation</keyword>